<name>A0A2N3IHH2_9BACT</name>
<dbReference type="EMBL" id="NKXO01000016">
    <property type="protein sequence ID" value="PKQ69757.1"/>
    <property type="molecule type" value="Genomic_DNA"/>
</dbReference>
<dbReference type="GO" id="GO:0008168">
    <property type="term" value="F:methyltransferase activity"/>
    <property type="evidence" value="ECO:0007669"/>
    <property type="project" value="UniProtKB-KW"/>
</dbReference>
<comment type="caution">
    <text evidence="1">The sequence shown here is derived from an EMBL/GenBank/DDBJ whole genome shotgun (WGS) entry which is preliminary data.</text>
</comment>
<dbReference type="Proteomes" id="UP000233387">
    <property type="component" value="Unassembled WGS sequence"/>
</dbReference>
<keyword evidence="1" id="KW-0489">Methyltransferase</keyword>
<reference evidence="1 2" key="1">
    <citation type="submission" date="2017-06" db="EMBL/GenBank/DDBJ databases">
        <title>Raineya orbicola gen. nov., sp. nov. a slightly thermophilic bacterium of the phylum Bacteroidetes and the description of Raineyaceae fam. nov.</title>
        <authorList>
            <person name="Albuquerque L."/>
            <person name="Polonia A.R.M."/>
            <person name="Barroso C."/>
            <person name="Froufe H.J.C."/>
            <person name="Lage O."/>
            <person name="Lobo-Da-Cunha A."/>
            <person name="Egas C."/>
            <person name="Da Costa M.S."/>
        </authorList>
    </citation>
    <scope>NUCLEOTIDE SEQUENCE [LARGE SCALE GENOMIC DNA]</scope>
    <source>
        <strain evidence="1 2">SPSPC-11</strain>
    </source>
</reference>
<dbReference type="InterPro" id="IPR029063">
    <property type="entry name" value="SAM-dependent_MTases_sf"/>
</dbReference>
<gene>
    <name evidence="1" type="ORF">Rain11_1212</name>
</gene>
<keyword evidence="2" id="KW-1185">Reference proteome</keyword>
<dbReference type="OrthoDB" id="9805171at2"/>
<proteinExistence type="predicted"/>
<evidence type="ECO:0000313" key="1">
    <source>
        <dbReference type="EMBL" id="PKQ69757.1"/>
    </source>
</evidence>
<protein>
    <submittedName>
        <fullName evidence="1">Methyltransferase domain</fullName>
    </submittedName>
</protein>
<keyword evidence="1" id="KW-0808">Transferase</keyword>
<accession>A0A2N3IHH2</accession>
<organism evidence="1 2">
    <name type="scientific">Raineya orbicola</name>
    <dbReference type="NCBI Taxonomy" id="2016530"/>
    <lineage>
        <taxon>Bacteria</taxon>
        <taxon>Pseudomonadati</taxon>
        <taxon>Bacteroidota</taxon>
        <taxon>Cytophagia</taxon>
        <taxon>Cytophagales</taxon>
        <taxon>Raineyaceae</taxon>
        <taxon>Raineya</taxon>
    </lineage>
</organism>
<dbReference type="RefSeq" id="WP_101358479.1">
    <property type="nucleotide sequence ID" value="NZ_NKXO01000016.1"/>
</dbReference>
<dbReference type="SUPFAM" id="SSF53335">
    <property type="entry name" value="S-adenosyl-L-methionine-dependent methyltransferases"/>
    <property type="match status" value="1"/>
</dbReference>
<dbReference type="Pfam" id="PF13489">
    <property type="entry name" value="Methyltransf_23"/>
    <property type="match status" value="1"/>
</dbReference>
<dbReference type="Gene3D" id="3.40.50.150">
    <property type="entry name" value="Vaccinia Virus protein VP39"/>
    <property type="match status" value="1"/>
</dbReference>
<sequence length="231" mass="26798">MYQREAGIIRLSPKFGHSRYYYLRKLAQEIRRVVAVYLKPLQKVSRIADFGCGNMPYKILFEPFCEKYIGIDLPENPYADIHIFSDGKVNIGDHQIQVVLSTQVLEHVPNPNFYLQEAHRILEKNGLLILTTHGYWMFHPDPTDFWRWTSMGLRKIIEEAGFEILEFRGIVGRSAIGMQLVQDGLMFKLPKFLRFLLTIPMQGLIFLLDKTHSQKARNADAGNFVVVARKK</sequence>
<evidence type="ECO:0000313" key="2">
    <source>
        <dbReference type="Proteomes" id="UP000233387"/>
    </source>
</evidence>
<dbReference type="GO" id="GO:0032259">
    <property type="term" value="P:methylation"/>
    <property type="evidence" value="ECO:0007669"/>
    <property type="project" value="UniProtKB-KW"/>
</dbReference>
<dbReference type="AlphaFoldDB" id="A0A2N3IHH2"/>